<dbReference type="RefSeq" id="WP_281533803.1">
    <property type="nucleotide sequence ID" value="NZ_CP075584.1"/>
</dbReference>
<evidence type="ECO:0000313" key="2">
    <source>
        <dbReference type="EMBL" id="WBM79276.1"/>
    </source>
</evidence>
<feature type="transmembrane region" description="Helical" evidence="1">
    <location>
        <begin position="18"/>
        <end position="45"/>
    </location>
</feature>
<proteinExistence type="predicted"/>
<organism evidence="2 3">
    <name type="scientific">Cryobacterium breve</name>
    <dbReference type="NCBI Taxonomy" id="1259258"/>
    <lineage>
        <taxon>Bacteria</taxon>
        <taxon>Bacillati</taxon>
        <taxon>Actinomycetota</taxon>
        <taxon>Actinomycetes</taxon>
        <taxon>Micrococcales</taxon>
        <taxon>Microbacteriaceae</taxon>
        <taxon>Cryobacterium</taxon>
    </lineage>
</organism>
<keyword evidence="1" id="KW-0472">Membrane</keyword>
<keyword evidence="3" id="KW-1185">Reference proteome</keyword>
<reference evidence="2 3" key="1">
    <citation type="submission" date="2021-05" db="EMBL/GenBank/DDBJ databases">
        <authorList>
            <person name="Kumar R."/>
            <person name="Kumar A."/>
            <person name="Mukhia S."/>
        </authorList>
    </citation>
    <scope>NUCLEOTIDE SEQUENCE [LARGE SCALE GENOMIC DNA]</scope>
    <source>
        <strain evidence="2 3">ERMR7:08</strain>
    </source>
</reference>
<dbReference type="Proteomes" id="UP001212421">
    <property type="component" value="Chromosome"/>
</dbReference>
<sequence>MGIVGRSVPAAQRGDTEFLSLTVVSCTVGAVVFLAFIAGMFASYGPAQICAQRLRHAYPDDFVFAASMKVGDVIEGFDTSSLGPGDHRPPLAVFAMKATAEEISFWAGVRHQRKFLQIPWVLVKHVDVDRHPGGGKRLRLLNIELIDPAFPTLEPADCGRNVARLFTTED</sequence>
<name>A0ABY7N9U6_9MICO</name>
<keyword evidence="1" id="KW-0812">Transmembrane</keyword>
<keyword evidence="1" id="KW-1133">Transmembrane helix</keyword>
<evidence type="ECO:0000313" key="3">
    <source>
        <dbReference type="Proteomes" id="UP001212421"/>
    </source>
</evidence>
<dbReference type="EMBL" id="CP075584">
    <property type="protein sequence ID" value="WBM79276.1"/>
    <property type="molecule type" value="Genomic_DNA"/>
</dbReference>
<accession>A0ABY7N9U6</accession>
<protein>
    <submittedName>
        <fullName evidence="2">Uncharacterized protein</fullName>
    </submittedName>
</protein>
<evidence type="ECO:0000256" key="1">
    <source>
        <dbReference type="SAM" id="Phobius"/>
    </source>
</evidence>
<gene>
    <name evidence="2" type="ORF">KIV56_12575</name>
</gene>